<dbReference type="STRING" id="52442.SAMN05421880_102123"/>
<dbReference type="EMBL" id="CAJNAP010000001">
    <property type="protein sequence ID" value="CAE6485747.1"/>
    <property type="molecule type" value="Genomic_DNA"/>
</dbReference>
<dbReference type="Proteomes" id="UP000199561">
    <property type="component" value="Unassembled WGS sequence"/>
</dbReference>
<evidence type="ECO:0000313" key="1">
    <source>
        <dbReference type="EMBL" id="CAE6485747.1"/>
    </source>
</evidence>
<evidence type="ECO:0000313" key="2">
    <source>
        <dbReference type="EMBL" id="SFL91786.1"/>
    </source>
</evidence>
<keyword evidence="3" id="KW-1185">Reference proteome</keyword>
<organism evidence="2 3">
    <name type="scientific">Nitrosomonas nitrosa</name>
    <dbReference type="NCBI Taxonomy" id="52442"/>
    <lineage>
        <taxon>Bacteria</taxon>
        <taxon>Pseudomonadati</taxon>
        <taxon>Pseudomonadota</taxon>
        <taxon>Betaproteobacteria</taxon>
        <taxon>Nitrosomonadales</taxon>
        <taxon>Nitrosomonadaceae</taxon>
        <taxon>Nitrosomonas</taxon>
    </lineage>
</organism>
<name>A0A1I4LLR5_9PROT</name>
<dbReference type="RefSeq" id="WP_090666036.1">
    <property type="nucleotide sequence ID" value="NZ_CAJNAP010000001.1"/>
</dbReference>
<dbReference type="EMBL" id="FOUF01000002">
    <property type="protein sequence ID" value="SFL91786.1"/>
    <property type="molecule type" value="Genomic_DNA"/>
</dbReference>
<dbReference type="AlphaFoldDB" id="A0A1I4LLR5"/>
<sequence>MDILTVVFSFIAGAAIGVVIAHSWNTHVAQEAISKLKNLFDRLWQEHTPLLSEIKRDMDNPDYQFQREFYVIKKNQRFSLSLPRPCLVYYLDEHNDLENQLRNLEAHGFVINVTDPNKDKFARYVLSEKFVELLRNKQV</sequence>
<protein>
    <submittedName>
        <fullName evidence="2">Uncharacterized protein</fullName>
    </submittedName>
</protein>
<evidence type="ECO:0000313" key="3">
    <source>
        <dbReference type="Proteomes" id="UP000199561"/>
    </source>
</evidence>
<reference evidence="2 3" key="1">
    <citation type="submission" date="2016-10" db="EMBL/GenBank/DDBJ databases">
        <authorList>
            <person name="de Groot N.N."/>
        </authorList>
    </citation>
    <scope>NUCLEOTIDE SEQUENCE [LARGE SCALE GENOMIC DNA]</scope>
    <source>
        <strain evidence="2 3">Nm146</strain>
    </source>
</reference>
<reference evidence="1" key="2">
    <citation type="submission" date="2021-02" db="EMBL/GenBank/DDBJ databases">
        <authorList>
            <person name="Han P."/>
        </authorList>
    </citation>
    <scope>NUCLEOTIDE SEQUENCE</scope>
    <source>
        <strain evidence="1">Nitrosomonas nitrosa 18-3D</strain>
    </source>
</reference>
<accession>A0A1I4LLR5</accession>
<dbReference type="Proteomes" id="UP000601736">
    <property type="component" value="Unassembled WGS sequence"/>
</dbReference>
<gene>
    <name evidence="1" type="ORF">NMYAN_10317</name>
    <name evidence="2" type="ORF">SAMN05421880_102123</name>
</gene>
<dbReference type="OrthoDB" id="8546874at2"/>
<proteinExistence type="predicted"/>